<accession>A0ABS1LQ93</accession>
<evidence type="ECO:0000313" key="3">
    <source>
        <dbReference type="EMBL" id="MBL0888456.1"/>
    </source>
</evidence>
<reference evidence="3 4" key="1">
    <citation type="journal article" date="2021" name="Arch. Microbiol.">
        <title>Myceligenerans indicum sp. nov., an actinobacterium isolated from mangrove sediment of Sundarbans, India.</title>
        <authorList>
            <person name="Asha K."/>
            <person name="Bhadury P."/>
        </authorList>
    </citation>
    <scope>NUCLEOTIDE SEQUENCE [LARGE SCALE GENOMIC DNA]</scope>
    <source>
        <strain evidence="3 4">I2</strain>
    </source>
</reference>
<feature type="region of interest" description="Disordered" evidence="1">
    <location>
        <begin position="1"/>
        <end position="22"/>
    </location>
</feature>
<feature type="compositionally biased region" description="Basic and acidic residues" evidence="1">
    <location>
        <begin position="1"/>
        <end position="10"/>
    </location>
</feature>
<evidence type="ECO:0000259" key="2">
    <source>
        <dbReference type="PROSITE" id="PS50995"/>
    </source>
</evidence>
<feature type="domain" description="HTH marR-type" evidence="2">
    <location>
        <begin position="21"/>
        <end position="154"/>
    </location>
</feature>
<comment type="caution">
    <text evidence="3">The sequence shown here is derived from an EMBL/GenBank/DDBJ whole genome shotgun (WGS) entry which is preliminary data.</text>
</comment>
<dbReference type="PANTHER" id="PTHR33164:SF13">
    <property type="entry name" value="4-HYDROXYPHENYLACETATE CATABOLISM PROTEIN"/>
    <property type="match status" value="1"/>
</dbReference>
<dbReference type="SUPFAM" id="SSF46785">
    <property type="entry name" value="Winged helix' DNA-binding domain"/>
    <property type="match status" value="1"/>
</dbReference>
<dbReference type="CDD" id="cd00090">
    <property type="entry name" value="HTH_ARSR"/>
    <property type="match status" value="1"/>
</dbReference>
<protein>
    <submittedName>
        <fullName evidence="3">Winged helix-turn-helix transcriptional regulator</fullName>
    </submittedName>
</protein>
<dbReference type="Gene3D" id="1.10.10.10">
    <property type="entry name" value="Winged helix-like DNA-binding domain superfamily/Winged helix DNA-binding domain"/>
    <property type="match status" value="1"/>
</dbReference>
<dbReference type="InterPro" id="IPR036390">
    <property type="entry name" value="WH_DNA-bd_sf"/>
</dbReference>
<evidence type="ECO:0000256" key="1">
    <source>
        <dbReference type="SAM" id="MobiDB-lite"/>
    </source>
</evidence>
<dbReference type="Proteomes" id="UP000675409">
    <property type="component" value="Unassembled WGS sequence"/>
</dbReference>
<dbReference type="Pfam" id="PF01047">
    <property type="entry name" value="MarR"/>
    <property type="match status" value="1"/>
</dbReference>
<organism evidence="3 4">
    <name type="scientific">Myceligenerans indicum</name>
    <dbReference type="NCBI Taxonomy" id="2593663"/>
    <lineage>
        <taxon>Bacteria</taxon>
        <taxon>Bacillati</taxon>
        <taxon>Actinomycetota</taxon>
        <taxon>Actinomycetes</taxon>
        <taxon>Micrococcales</taxon>
        <taxon>Promicromonosporaceae</taxon>
        <taxon>Myceligenerans</taxon>
    </lineage>
</organism>
<gene>
    <name evidence="3" type="ORF">HGK34_19580</name>
</gene>
<dbReference type="RefSeq" id="WP_201850563.1">
    <property type="nucleotide sequence ID" value="NZ_JABBYC010000057.1"/>
</dbReference>
<evidence type="ECO:0000313" key="4">
    <source>
        <dbReference type="Proteomes" id="UP000675409"/>
    </source>
</evidence>
<sequence>MLNAPEDHPPEQPPAGGSGGSQPIAVALWKTAQPLIRGFDAMLTEHGTSWQVWHILLALSSSTPGTQRALASAVGIREATLTHHLRTMEDKGLIVRTRMPENRRVQHVEVTEAGGRLFDELKTSAIEFDRRLRDAIGPDDEVSRFLGVLGRLAAAAPEGGRDILPEDWPRQPGS</sequence>
<dbReference type="InterPro" id="IPR036388">
    <property type="entry name" value="WH-like_DNA-bd_sf"/>
</dbReference>
<name>A0ABS1LQ93_9MICO</name>
<dbReference type="SMART" id="SM00347">
    <property type="entry name" value="HTH_MARR"/>
    <property type="match status" value="1"/>
</dbReference>
<dbReference type="InterPro" id="IPR000835">
    <property type="entry name" value="HTH_MarR-typ"/>
</dbReference>
<dbReference type="InterPro" id="IPR011991">
    <property type="entry name" value="ArsR-like_HTH"/>
</dbReference>
<keyword evidence="4" id="KW-1185">Reference proteome</keyword>
<dbReference type="PANTHER" id="PTHR33164">
    <property type="entry name" value="TRANSCRIPTIONAL REGULATOR, MARR FAMILY"/>
    <property type="match status" value="1"/>
</dbReference>
<dbReference type="InterPro" id="IPR039422">
    <property type="entry name" value="MarR/SlyA-like"/>
</dbReference>
<dbReference type="EMBL" id="JABBYC010000057">
    <property type="protein sequence ID" value="MBL0888456.1"/>
    <property type="molecule type" value="Genomic_DNA"/>
</dbReference>
<dbReference type="PROSITE" id="PS50995">
    <property type="entry name" value="HTH_MARR_2"/>
    <property type="match status" value="1"/>
</dbReference>
<proteinExistence type="predicted"/>